<name>A0ABQ3GQY3_9GAMM</name>
<evidence type="ECO:0000259" key="7">
    <source>
        <dbReference type="PROSITE" id="PS50110"/>
    </source>
</evidence>
<dbReference type="SMART" id="SM00448">
    <property type="entry name" value="REC"/>
    <property type="match status" value="1"/>
</dbReference>
<dbReference type="PANTHER" id="PTHR45339:SF1">
    <property type="entry name" value="HYBRID SIGNAL TRANSDUCTION HISTIDINE KINASE J"/>
    <property type="match status" value="1"/>
</dbReference>
<keyword evidence="4" id="KW-0175">Coiled coil</keyword>
<dbReference type="SUPFAM" id="SSF55785">
    <property type="entry name" value="PYP-like sensor domain (PAS domain)"/>
    <property type="match status" value="1"/>
</dbReference>
<dbReference type="Proteomes" id="UP000610203">
    <property type="component" value="Unassembled WGS sequence"/>
</dbReference>
<keyword evidence="9" id="KW-1185">Reference proteome</keyword>
<reference evidence="9" key="1">
    <citation type="journal article" date="2019" name="Int. J. Syst. Evol. Microbiol.">
        <title>The Global Catalogue of Microorganisms (GCM) 10K type strain sequencing project: providing services to taxonomists for standard genome sequencing and annotation.</title>
        <authorList>
            <consortium name="The Broad Institute Genomics Platform"/>
            <consortium name="The Broad Institute Genome Sequencing Center for Infectious Disease"/>
            <person name="Wu L."/>
            <person name="Ma J."/>
        </authorList>
    </citation>
    <scope>NUCLEOTIDE SEQUENCE [LARGE SCALE GENOMIC DNA]</scope>
    <source>
        <strain evidence="9">KCTC 42280</strain>
    </source>
</reference>
<feature type="modified residue" description="4-aspartylphosphate" evidence="3">
    <location>
        <position position="871"/>
    </location>
</feature>
<dbReference type="Gene3D" id="3.30.450.20">
    <property type="entry name" value="PAS domain"/>
    <property type="match status" value="1"/>
</dbReference>
<feature type="transmembrane region" description="Helical" evidence="5">
    <location>
        <begin position="12"/>
        <end position="28"/>
    </location>
</feature>
<dbReference type="Gene3D" id="3.30.565.10">
    <property type="entry name" value="Histidine kinase-like ATPase, C-terminal domain"/>
    <property type="match status" value="1"/>
</dbReference>
<dbReference type="InterPro" id="IPR001789">
    <property type="entry name" value="Sig_transdc_resp-reg_receiver"/>
</dbReference>
<dbReference type="InterPro" id="IPR005467">
    <property type="entry name" value="His_kinase_dom"/>
</dbReference>
<evidence type="ECO:0000313" key="9">
    <source>
        <dbReference type="Proteomes" id="UP000610203"/>
    </source>
</evidence>
<feature type="coiled-coil region" evidence="4">
    <location>
        <begin position="350"/>
        <end position="377"/>
    </location>
</feature>
<dbReference type="CDD" id="cd17546">
    <property type="entry name" value="REC_hyHK_CKI1_RcsC-like"/>
    <property type="match status" value="1"/>
</dbReference>
<dbReference type="PROSITE" id="PS50110">
    <property type="entry name" value="RESPONSE_REGULATORY"/>
    <property type="match status" value="1"/>
</dbReference>
<dbReference type="SUPFAM" id="SSF52172">
    <property type="entry name" value="CheY-like"/>
    <property type="match status" value="1"/>
</dbReference>
<feature type="domain" description="Response regulatory" evidence="7">
    <location>
        <begin position="820"/>
        <end position="936"/>
    </location>
</feature>
<dbReference type="Gene3D" id="3.40.50.2300">
    <property type="match status" value="1"/>
</dbReference>
<dbReference type="PROSITE" id="PS50109">
    <property type="entry name" value="HIS_KIN"/>
    <property type="match status" value="1"/>
</dbReference>
<keyword evidence="5" id="KW-0472">Membrane</keyword>
<keyword evidence="2" id="KW-0902">Two-component regulatory system</keyword>
<keyword evidence="5" id="KW-0812">Transmembrane</keyword>
<evidence type="ECO:0000256" key="4">
    <source>
        <dbReference type="SAM" id="Coils"/>
    </source>
</evidence>
<evidence type="ECO:0000259" key="6">
    <source>
        <dbReference type="PROSITE" id="PS50109"/>
    </source>
</evidence>
<dbReference type="InterPro" id="IPR035965">
    <property type="entry name" value="PAS-like_dom_sf"/>
</dbReference>
<feature type="domain" description="Histidine kinase" evidence="6">
    <location>
        <begin position="380"/>
        <end position="625"/>
    </location>
</feature>
<comment type="caution">
    <text evidence="8">The sequence shown here is derived from an EMBL/GenBank/DDBJ whole genome shotgun (WGS) entry which is preliminary data.</text>
</comment>
<keyword evidence="1 3" id="KW-0597">Phosphoprotein</keyword>
<dbReference type="PANTHER" id="PTHR45339">
    <property type="entry name" value="HYBRID SIGNAL TRANSDUCTION HISTIDINE KINASE J"/>
    <property type="match status" value="1"/>
</dbReference>
<evidence type="ECO:0000256" key="3">
    <source>
        <dbReference type="PROSITE-ProRule" id="PRU00169"/>
    </source>
</evidence>
<sequence>MQQFQSLQRLLLFYTVTLLAMLSLYYFAQFDDLNTHNHQQSIDTFESLQHAVTEHAEPLNSDLQEILTEPSFAGVSYQIISMMPSGQTHIHRYVRPNERAFATVTFPNVLTSLPSDSNNYSAYKLNSSNLTGTIELESGHKLYIILRHKPLEIDWISYRYWLPLMTAIMFFIMALLYTLNRQSNWQQLIAYTDNLSSKAKDAYLPPPFINKNSTAEFLRLGHALSRISYQLHSNHRRIQTLQHRLERLVEQAPLPMVMIMRHGQISFFNQRFEQIFATPFQSDTNYQLTDFVSADDEPTQLLLQKLSNLYVTRTLNVHGLENQQAYQLHITPWFGEHGQVHGFTVLLNNVNEIIHQNAHLQQQNQQLQGKIDEFNGLKPAIYHELHRPLETMIDTLEAMNPETFSVQQNALLQTLMRSSDSMLTKLNDMLGVGEFDVKKTRLRIESVDIYKLGQHVNDLVTDDTRRQGLELHYFFAPSCPRYISTDHKRLCQILLNLLDSTITSTLAGSVSLTIEAITDNPLPSATKNEPLAIREDSTTKNPHNWVKFSLQSTGTSNPSQQQAQHFTYINQANNPANYPVQQPSIEAILELNTANSFAQLLGGFIESNSTADEGISIDLYLPCHRPNYQPVYRFHEQLTHIHLVAVMNQTLGAEHLQRLCDYLSIPATIHTSINSATIRQLTKQLSENAQTLAPILLLDYEYYESNTIVFPKPAEGDDKTISHNRRKALSQLLATISMPKILLSMKPERRISSVLLDQCDGFLAKPLDSALLLSELLRLTLPARQTFAPIQKVNKENGALVTETDNVITDTVNDEIAAPLILVVEDSPTNQKIACKILTKLGYRTVVAEDGQQALSQLQAQHKEIALILMDCRMPVMDGLQATQAIRAQGNDIPIVALTANNSTEDRDACFAVGMDEFLTKPINKNKLQTVLQSLIKN</sequence>
<dbReference type="EMBL" id="BMZR01000002">
    <property type="protein sequence ID" value="GHD31916.1"/>
    <property type="molecule type" value="Genomic_DNA"/>
</dbReference>
<evidence type="ECO:0000256" key="5">
    <source>
        <dbReference type="SAM" id="Phobius"/>
    </source>
</evidence>
<dbReference type="InterPro" id="IPR011006">
    <property type="entry name" value="CheY-like_superfamily"/>
</dbReference>
<evidence type="ECO:0000256" key="1">
    <source>
        <dbReference type="ARBA" id="ARBA00022553"/>
    </source>
</evidence>
<dbReference type="InterPro" id="IPR036890">
    <property type="entry name" value="HATPase_C_sf"/>
</dbReference>
<gene>
    <name evidence="8" type="ORF">GCM10016272_14530</name>
</gene>
<accession>A0ABQ3GQY3</accession>
<evidence type="ECO:0000313" key="8">
    <source>
        <dbReference type="EMBL" id="GHD31916.1"/>
    </source>
</evidence>
<keyword evidence="5" id="KW-1133">Transmembrane helix</keyword>
<dbReference type="SUPFAM" id="SSF55874">
    <property type="entry name" value="ATPase domain of HSP90 chaperone/DNA topoisomerase II/histidine kinase"/>
    <property type="match status" value="1"/>
</dbReference>
<evidence type="ECO:0008006" key="10">
    <source>
        <dbReference type="Google" id="ProtNLM"/>
    </source>
</evidence>
<proteinExistence type="predicted"/>
<dbReference type="RefSeq" id="WP_189583893.1">
    <property type="nucleotide sequence ID" value="NZ_BMZR01000002.1"/>
</dbReference>
<dbReference type="Pfam" id="PF00072">
    <property type="entry name" value="Response_reg"/>
    <property type="match status" value="1"/>
</dbReference>
<feature type="transmembrane region" description="Helical" evidence="5">
    <location>
        <begin position="160"/>
        <end position="179"/>
    </location>
</feature>
<protein>
    <recommendedName>
        <fullName evidence="10">Histidine kinase</fullName>
    </recommendedName>
</protein>
<evidence type="ECO:0000256" key="2">
    <source>
        <dbReference type="ARBA" id="ARBA00023012"/>
    </source>
</evidence>
<organism evidence="8 9">
    <name type="scientific">Psychrobacter glaciei</name>
    <dbReference type="NCBI Taxonomy" id="619771"/>
    <lineage>
        <taxon>Bacteria</taxon>
        <taxon>Pseudomonadati</taxon>
        <taxon>Pseudomonadota</taxon>
        <taxon>Gammaproteobacteria</taxon>
        <taxon>Moraxellales</taxon>
        <taxon>Moraxellaceae</taxon>
        <taxon>Psychrobacter</taxon>
    </lineage>
</organism>